<protein>
    <submittedName>
        <fullName evidence="10">Cation transporter</fullName>
    </submittedName>
</protein>
<sequence length="456" mass="48535">MQKDKERVALISMVSSAALALGKFAIGFMTGSIGLISEGVHSSSDFVATLVTWWAVRVSGKPADDAHHYGYGKMESVAALFEVVLLLGAAGWIAFEALKRLFGEPHQIESAPIAIAVLVVSIIVDFWRVRALRRVAKATGSPALEADALHFLSDMLASGVVLVGMIFVTLGYWSADAMAALVVAVFIIAAAVKLGRQSFASLTDAAPEGASAAIAAAVVTVPNILAVERTRVRMAGATPFVDLLIAVSRALHLDRVAEVKSQVVRAVHAQLPNAEVTVETKARADDDESIETQVHVIAANRGAAIHRLTVQRVDARLSISLDIEVDADLSVDQAHAVASDLETAIRKELGNDTEIDTHIEPKAAEWLDGGEASSEDYRQIVGSLKQSAEQGGVVADVHNIRIRNTSIGLIVNFHCRLPPSMSVTEAHAAVDQLERAVRALHPNVGRVIGHAEPSIR</sequence>
<dbReference type="NCBIfam" id="TIGR01297">
    <property type="entry name" value="CDF"/>
    <property type="match status" value="1"/>
</dbReference>
<keyword evidence="3" id="KW-0813">Transport</keyword>
<dbReference type="InterPro" id="IPR036837">
    <property type="entry name" value="Cation_efflux_CTD_sf"/>
</dbReference>
<feature type="transmembrane region" description="Helical" evidence="7">
    <location>
        <begin position="77"/>
        <end position="95"/>
    </location>
</feature>
<keyword evidence="11" id="KW-1185">Reference proteome</keyword>
<dbReference type="RefSeq" id="WP_106727471.1">
    <property type="nucleotide sequence ID" value="NZ_PXYL01000034.1"/>
</dbReference>
<comment type="similarity">
    <text evidence="2">Belongs to the cation diffusion facilitator (CDF) transporter (TC 2.A.4) family.</text>
</comment>
<evidence type="ECO:0000259" key="9">
    <source>
        <dbReference type="Pfam" id="PF16916"/>
    </source>
</evidence>
<feature type="transmembrane region" description="Helical" evidence="7">
    <location>
        <begin position="7"/>
        <end position="29"/>
    </location>
</feature>
<gene>
    <name evidence="10" type="ORF">C7I85_29030</name>
</gene>
<evidence type="ECO:0000256" key="5">
    <source>
        <dbReference type="ARBA" id="ARBA00022989"/>
    </source>
</evidence>
<evidence type="ECO:0000259" key="8">
    <source>
        <dbReference type="Pfam" id="PF01545"/>
    </source>
</evidence>
<dbReference type="GO" id="GO:0015093">
    <property type="term" value="F:ferrous iron transmembrane transporter activity"/>
    <property type="evidence" value="ECO:0007669"/>
    <property type="project" value="TreeGrafter"/>
</dbReference>
<feature type="domain" description="Cation efflux protein cytoplasmic" evidence="9">
    <location>
        <begin position="212"/>
        <end position="278"/>
    </location>
</feature>
<dbReference type="GO" id="GO:0005886">
    <property type="term" value="C:plasma membrane"/>
    <property type="evidence" value="ECO:0007669"/>
    <property type="project" value="TreeGrafter"/>
</dbReference>
<dbReference type="InterPro" id="IPR027469">
    <property type="entry name" value="Cation_efflux_TMD_sf"/>
</dbReference>
<keyword evidence="5 7" id="KW-1133">Transmembrane helix</keyword>
<dbReference type="GO" id="GO:0015086">
    <property type="term" value="F:cadmium ion transmembrane transporter activity"/>
    <property type="evidence" value="ECO:0007669"/>
    <property type="project" value="TreeGrafter"/>
</dbReference>
<dbReference type="GO" id="GO:0015341">
    <property type="term" value="F:zinc efflux antiporter activity"/>
    <property type="evidence" value="ECO:0007669"/>
    <property type="project" value="TreeGrafter"/>
</dbReference>
<dbReference type="Gene3D" id="1.20.1510.10">
    <property type="entry name" value="Cation efflux protein transmembrane domain"/>
    <property type="match status" value="1"/>
</dbReference>
<feature type="transmembrane region" description="Helical" evidence="7">
    <location>
        <begin position="148"/>
        <end position="167"/>
    </location>
</feature>
<dbReference type="InterPro" id="IPR002524">
    <property type="entry name" value="Cation_efflux"/>
</dbReference>
<dbReference type="PANTHER" id="PTHR43840">
    <property type="entry name" value="MITOCHONDRIAL METAL TRANSPORTER 1-RELATED"/>
    <property type="match status" value="1"/>
</dbReference>
<dbReference type="InterPro" id="IPR027470">
    <property type="entry name" value="Cation_efflux_CTD"/>
</dbReference>
<evidence type="ECO:0000256" key="1">
    <source>
        <dbReference type="ARBA" id="ARBA00004141"/>
    </source>
</evidence>
<proteinExistence type="inferred from homology"/>
<dbReference type="InterPro" id="IPR050291">
    <property type="entry name" value="CDF_Transporter"/>
</dbReference>
<dbReference type="AlphaFoldDB" id="A0A2P7RPS8"/>
<feature type="transmembrane region" description="Helical" evidence="7">
    <location>
        <begin position="173"/>
        <end position="192"/>
    </location>
</feature>
<dbReference type="SUPFAM" id="SSF161111">
    <property type="entry name" value="Cation efflux protein transmembrane domain-like"/>
    <property type="match status" value="1"/>
</dbReference>
<dbReference type="Gene3D" id="3.30.70.1350">
    <property type="entry name" value="Cation efflux protein, cytoplasmic domain"/>
    <property type="match status" value="3"/>
</dbReference>
<dbReference type="EMBL" id="PXYL01000034">
    <property type="protein sequence ID" value="PSJ52228.1"/>
    <property type="molecule type" value="Genomic_DNA"/>
</dbReference>
<feature type="domain" description="Cation efflux protein transmembrane" evidence="8">
    <location>
        <begin position="10"/>
        <end position="202"/>
    </location>
</feature>
<feature type="transmembrane region" description="Helical" evidence="7">
    <location>
        <begin position="107"/>
        <end position="127"/>
    </location>
</feature>
<dbReference type="InterPro" id="IPR058533">
    <property type="entry name" value="Cation_efflux_TM"/>
</dbReference>
<reference evidence="10 11" key="1">
    <citation type="submission" date="2018-03" db="EMBL/GenBank/DDBJ databases">
        <title>The draft genome of Mesorhizobium soli JCM 19897.</title>
        <authorList>
            <person name="Li L."/>
            <person name="Liu L."/>
            <person name="Liang L."/>
            <person name="Wang T."/>
            <person name="Zhang X."/>
        </authorList>
    </citation>
    <scope>NUCLEOTIDE SEQUENCE [LARGE SCALE GENOMIC DNA]</scope>
    <source>
        <strain evidence="10 11">JCM 19897</strain>
    </source>
</reference>
<comment type="caution">
    <text evidence="10">The sequence shown here is derived from an EMBL/GenBank/DDBJ whole genome shotgun (WGS) entry which is preliminary data.</text>
</comment>
<evidence type="ECO:0000256" key="3">
    <source>
        <dbReference type="ARBA" id="ARBA00022448"/>
    </source>
</evidence>
<evidence type="ECO:0000256" key="7">
    <source>
        <dbReference type="SAM" id="Phobius"/>
    </source>
</evidence>
<keyword evidence="6 7" id="KW-0472">Membrane</keyword>
<dbReference type="Proteomes" id="UP000240653">
    <property type="component" value="Unassembled WGS sequence"/>
</dbReference>
<feature type="domain" description="Cation efflux protein cytoplasmic" evidence="9">
    <location>
        <begin position="300"/>
        <end position="361"/>
    </location>
</feature>
<dbReference type="Pfam" id="PF01545">
    <property type="entry name" value="Cation_efflux"/>
    <property type="match status" value="1"/>
</dbReference>
<feature type="domain" description="Cation efflux protein cytoplasmic" evidence="9">
    <location>
        <begin position="384"/>
        <end position="453"/>
    </location>
</feature>
<dbReference type="Pfam" id="PF16916">
    <property type="entry name" value="ZT_dimer"/>
    <property type="match status" value="3"/>
</dbReference>
<evidence type="ECO:0000256" key="2">
    <source>
        <dbReference type="ARBA" id="ARBA00008114"/>
    </source>
</evidence>
<dbReference type="OrthoDB" id="9806522at2"/>
<dbReference type="GO" id="GO:0006882">
    <property type="term" value="P:intracellular zinc ion homeostasis"/>
    <property type="evidence" value="ECO:0007669"/>
    <property type="project" value="TreeGrafter"/>
</dbReference>
<evidence type="ECO:0000313" key="11">
    <source>
        <dbReference type="Proteomes" id="UP000240653"/>
    </source>
</evidence>
<dbReference type="PANTHER" id="PTHR43840:SF15">
    <property type="entry name" value="MITOCHONDRIAL METAL TRANSPORTER 1-RELATED"/>
    <property type="match status" value="1"/>
</dbReference>
<accession>A0A2P7RPS8</accession>
<evidence type="ECO:0000256" key="6">
    <source>
        <dbReference type="ARBA" id="ARBA00023136"/>
    </source>
</evidence>
<comment type="subcellular location">
    <subcellularLocation>
        <location evidence="1">Membrane</location>
        <topology evidence="1">Multi-pass membrane protein</topology>
    </subcellularLocation>
</comment>
<organism evidence="10 11">
    <name type="scientific">Pseudaminobacter soli</name>
    <name type="common">ex Li et al. 2025</name>
    <dbReference type="NCBI Taxonomy" id="1295366"/>
    <lineage>
        <taxon>Bacteria</taxon>
        <taxon>Pseudomonadati</taxon>
        <taxon>Pseudomonadota</taxon>
        <taxon>Alphaproteobacteria</taxon>
        <taxon>Hyphomicrobiales</taxon>
        <taxon>Phyllobacteriaceae</taxon>
        <taxon>Pseudaminobacter</taxon>
    </lineage>
</organism>
<dbReference type="SUPFAM" id="SSF160240">
    <property type="entry name" value="Cation efflux protein cytoplasmic domain-like"/>
    <property type="match status" value="3"/>
</dbReference>
<evidence type="ECO:0000313" key="10">
    <source>
        <dbReference type="EMBL" id="PSJ52228.1"/>
    </source>
</evidence>
<name>A0A2P7RPS8_9HYPH</name>
<evidence type="ECO:0000256" key="4">
    <source>
        <dbReference type="ARBA" id="ARBA00022692"/>
    </source>
</evidence>
<keyword evidence="4 7" id="KW-0812">Transmembrane</keyword>